<organism evidence="1 2">
    <name type="scientific">Fulvivirga imtechensis AK7</name>
    <dbReference type="NCBI Taxonomy" id="1237149"/>
    <lineage>
        <taxon>Bacteria</taxon>
        <taxon>Pseudomonadati</taxon>
        <taxon>Bacteroidota</taxon>
        <taxon>Cytophagia</taxon>
        <taxon>Cytophagales</taxon>
        <taxon>Fulvivirgaceae</taxon>
        <taxon>Fulvivirga</taxon>
    </lineage>
</organism>
<dbReference type="Proteomes" id="UP000011135">
    <property type="component" value="Unassembled WGS sequence"/>
</dbReference>
<name>L8JRP6_9BACT</name>
<dbReference type="AlphaFoldDB" id="L8JRP6"/>
<dbReference type="eggNOG" id="COG1595">
    <property type="taxonomic scope" value="Bacteria"/>
</dbReference>
<gene>
    <name evidence="1" type="ORF">C900_03839</name>
</gene>
<reference evidence="1 2" key="1">
    <citation type="submission" date="2012-12" db="EMBL/GenBank/DDBJ databases">
        <title>Genome assembly of Fulvivirga imtechensis AK7.</title>
        <authorList>
            <person name="Nupur N."/>
            <person name="Khatri I."/>
            <person name="Kumar R."/>
            <person name="Subramanian S."/>
            <person name="Pinnaka A."/>
        </authorList>
    </citation>
    <scope>NUCLEOTIDE SEQUENCE [LARGE SCALE GENOMIC DNA]</scope>
    <source>
        <strain evidence="1 2">AK7</strain>
    </source>
</reference>
<proteinExistence type="predicted"/>
<accession>L8JRP6</accession>
<dbReference type="EMBL" id="AMZN01000055">
    <property type="protein sequence ID" value="ELR70154.1"/>
    <property type="molecule type" value="Genomic_DNA"/>
</dbReference>
<evidence type="ECO:0000313" key="2">
    <source>
        <dbReference type="Proteomes" id="UP000011135"/>
    </source>
</evidence>
<dbReference type="STRING" id="1237149.C900_03839"/>
<evidence type="ECO:0000313" key="1">
    <source>
        <dbReference type="EMBL" id="ELR70154.1"/>
    </source>
</evidence>
<dbReference type="OrthoDB" id="1163416at2"/>
<protein>
    <submittedName>
        <fullName evidence="1">Sigma-70 region 2 domain protein</fullName>
    </submittedName>
</protein>
<sequence length="179" mass="20917">MLDTLNHTKTVEDREIFLTELYKGAFPLVATYISRSQGTFEQAKDVFHDALVIYYEKVVLEGTPIEKGSKAYLLGIARHLWIRQSQIQRTSLDGYEDRLPDIKDAFPAENKLLRFLKVAGEKCMSMLKAFYYDRQSLEEISREYGYTSTRSATVQKYKCLEKLRDQVKEKSLVYEDFLE</sequence>
<dbReference type="Gene3D" id="1.10.1740.10">
    <property type="match status" value="1"/>
</dbReference>
<dbReference type="RefSeq" id="WP_009581245.1">
    <property type="nucleotide sequence ID" value="NZ_AMZN01000055.1"/>
</dbReference>
<keyword evidence="2" id="KW-1185">Reference proteome</keyword>
<comment type="caution">
    <text evidence="1">The sequence shown here is derived from an EMBL/GenBank/DDBJ whole genome shotgun (WGS) entry which is preliminary data.</text>
</comment>